<reference evidence="2" key="1">
    <citation type="submission" date="2021-09" db="EMBL/GenBank/DDBJ databases">
        <authorList>
            <person name="Martin H S."/>
        </authorList>
    </citation>
    <scope>NUCLEOTIDE SEQUENCE</scope>
</reference>
<dbReference type="Pfam" id="PF11901">
    <property type="entry name" value="DM9"/>
    <property type="match status" value="1"/>
</dbReference>
<dbReference type="Proteomes" id="UP000789524">
    <property type="component" value="Unassembled WGS sequence"/>
</dbReference>
<comment type="caution">
    <text evidence="2">The sequence shown here is derived from an EMBL/GenBank/DDBJ whole genome shotgun (WGS) entry which is preliminary data.</text>
</comment>
<keyword evidence="1" id="KW-0812">Transmembrane</keyword>
<organism evidence="2 3">
    <name type="scientific">Danaus chrysippus</name>
    <name type="common">African queen</name>
    <dbReference type="NCBI Taxonomy" id="151541"/>
    <lineage>
        <taxon>Eukaryota</taxon>
        <taxon>Metazoa</taxon>
        <taxon>Ecdysozoa</taxon>
        <taxon>Arthropoda</taxon>
        <taxon>Hexapoda</taxon>
        <taxon>Insecta</taxon>
        <taxon>Pterygota</taxon>
        <taxon>Neoptera</taxon>
        <taxon>Endopterygota</taxon>
        <taxon>Lepidoptera</taxon>
        <taxon>Glossata</taxon>
        <taxon>Ditrysia</taxon>
        <taxon>Papilionoidea</taxon>
        <taxon>Nymphalidae</taxon>
        <taxon>Danainae</taxon>
        <taxon>Danaini</taxon>
        <taxon>Danaina</taxon>
        <taxon>Danaus</taxon>
        <taxon>Anosia</taxon>
    </lineage>
</organism>
<dbReference type="InterPro" id="IPR006616">
    <property type="entry name" value="DM9_repeat"/>
</dbReference>
<protein>
    <submittedName>
        <fullName evidence="2">(African queen) hypothetical protein</fullName>
    </submittedName>
</protein>
<evidence type="ECO:0000313" key="3">
    <source>
        <dbReference type="Proteomes" id="UP000789524"/>
    </source>
</evidence>
<dbReference type="PANTHER" id="PTHR31649:SF1">
    <property type="entry name" value="FARNESOIC ACID O-METHYL TRANSFERASE DOMAIN-CONTAINING PROTEIN"/>
    <property type="match status" value="1"/>
</dbReference>
<sequence length="209" mass="23701">MFSKVVIIALVELIGISFTAFWVNFTSDLQISEGFFAGKDSTIDVYVCRGVHQGLLIPGKLLKFPGIEDTRCDVAYLDKEPKLYQFEMLQGSHLKWTNSSHTLDKAIYGGANADNQPYLICRTKYPNSYDQMLQGSLLKWTNSSHTLDKAIYGGANADNQPYLICRTKYPNCYDQIIVGNLVPPLYNICVAPYRNVTYYNEKFDILVHD</sequence>
<evidence type="ECO:0000256" key="1">
    <source>
        <dbReference type="SAM" id="Phobius"/>
    </source>
</evidence>
<keyword evidence="1" id="KW-1133">Transmembrane helix</keyword>
<gene>
    <name evidence="2" type="ORF">DCHRY22_LOCUS10350</name>
</gene>
<dbReference type="OrthoDB" id="8145837at2759"/>
<proteinExistence type="predicted"/>
<accession>A0A8J2QUV5</accession>
<evidence type="ECO:0000313" key="2">
    <source>
        <dbReference type="EMBL" id="CAG9573039.1"/>
    </source>
</evidence>
<keyword evidence="3" id="KW-1185">Reference proteome</keyword>
<dbReference type="PANTHER" id="PTHR31649">
    <property type="entry name" value="AGAP009604-PA"/>
    <property type="match status" value="1"/>
</dbReference>
<keyword evidence="1" id="KW-0472">Membrane</keyword>
<name>A0A8J2QUV5_9NEOP</name>
<dbReference type="AlphaFoldDB" id="A0A8J2QUV5"/>
<feature type="transmembrane region" description="Helical" evidence="1">
    <location>
        <begin position="6"/>
        <end position="25"/>
    </location>
</feature>
<dbReference type="EMBL" id="CAKASE010000069">
    <property type="protein sequence ID" value="CAG9573039.1"/>
    <property type="molecule type" value="Genomic_DNA"/>
</dbReference>